<comment type="catalytic activity">
    <reaction evidence="6">
        <text>AMP + ATP = 2 ADP</text>
        <dbReference type="Rhea" id="RHEA:12973"/>
        <dbReference type="ChEBI" id="CHEBI:30616"/>
        <dbReference type="ChEBI" id="CHEBI:456215"/>
        <dbReference type="ChEBI" id="CHEBI:456216"/>
        <dbReference type="EC" id="2.7.4.3"/>
    </reaction>
</comment>
<keyword evidence="4 5" id="KW-0418">Kinase</keyword>
<comment type="similarity">
    <text evidence="5">Belongs to the adenylate kinase family.</text>
</comment>
<evidence type="ECO:0000313" key="8">
    <source>
        <dbReference type="Proteomes" id="UP000176222"/>
    </source>
</evidence>
<dbReference type="PRINTS" id="PR00094">
    <property type="entry name" value="ADENYLTKNASE"/>
</dbReference>
<dbReference type="CDD" id="cd01428">
    <property type="entry name" value="ADK"/>
    <property type="match status" value="1"/>
</dbReference>
<keyword evidence="3 6" id="KW-0547">Nucleotide-binding</keyword>
<evidence type="ECO:0000256" key="1">
    <source>
        <dbReference type="ARBA" id="ARBA00022679"/>
    </source>
</evidence>
<evidence type="ECO:0000256" key="2">
    <source>
        <dbReference type="ARBA" id="ARBA00022727"/>
    </source>
</evidence>
<dbReference type="InterPro" id="IPR000850">
    <property type="entry name" value="Adenylat/UMP-CMP_kin"/>
</dbReference>
<keyword evidence="1 5" id="KW-0808">Transferase</keyword>
<dbReference type="SUPFAM" id="SSF52540">
    <property type="entry name" value="P-loop containing nucleoside triphosphate hydrolases"/>
    <property type="match status" value="1"/>
</dbReference>
<dbReference type="PANTHER" id="PTHR23359">
    <property type="entry name" value="NUCLEOTIDE KINASE"/>
    <property type="match status" value="1"/>
</dbReference>
<dbReference type="STRING" id="1802436.A2370_00960"/>
<dbReference type="Proteomes" id="UP000176222">
    <property type="component" value="Unassembled WGS sequence"/>
</dbReference>
<comment type="caution">
    <text evidence="7">The sequence shown here is derived from an EMBL/GenBank/DDBJ whole genome shotgun (WGS) entry which is preliminary data.</text>
</comment>
<gene>
    <name evidence="7" type="ORF">A2370_00960</name>
</gene>
<comment type="subunit">
    <text evidence="6">Monomer.</text>
</comment>
<sequence length="206" mass="23701">MILCHDSGMKKELAVYIFIGRSGCGKGTQANLLIDHLKQTGQLGDCQLLYAETGSRLRDFVKNSNHSSQLAKMMMDTGRRLPDFLAIWSWSNFMIDNLTNNEWLVFDGTPRSLNEAKSLHTALDFYGYTQKHIFYIDVSREETKKRLLARGRADDTDEEIDKRLDWFDADVLPAVDYYEKNSDYTFHRINGEQSVEDVSRDLLASL</sequence>
<reference evidence="7 8" key="1">
    <citation type="journal article" date="2016" name="Nat. Commun.">
        <title>Thousands of microbial genomes shed light on interconnected biogeochemical processes in an aquifer system.</title>
        <authorList>
            <person name="Anantharaman K."/>
            <person name="Brown C.T."/>
            <person name="Hug L.A."/>
            <person name="Sharon I."/>
            <person name="Castelle C.J."/>
            <person name="Probst A.J."/>
            <person name="Thomas B.C."/>
            <person name="Singh A."/>
            <person name="Wilkins M.J."/>
            <person name="Karaoz U."/>
            <person name="Brodie E.L."/>
            <person name="Williams K.H."/>
            <person name="Hubbard S.S."/>
            <person name="Banfield J.F."/>
        </authorList>
    </citation>
    <scope>NUCLEOTIDE SEQUENCE [LARGE SCALE GENOMIC DNA]</scope>
</reference>
<keyword evidence="6" id="KW-0067">ATP-binding</keyword>
<evidence type="ECO:0000256" key="3">
    <source>
        <dbReference type="ARBA" id="ARBA00022741"/>
    </source>
</evidence>
<organism evidence="7 8">
    <name type="scientific">Candidatus Vogelbacteria bacterium RIFOXYB1_FULL_42_16</name>
    <dbReference type="NCBI Taxonomy" id="1802436"/>
    <lineage>
        <taxon>Bacteria</taxon>
        <taxon>Candidatus Vogeliibacteriota</taxon>
    </lineage>
</organism>
<dbReference type="InterPro" id="IPR027417">
    <property type="entry name" value="P-loop_NTPase"/>
</dbReference>
<evidence type="ECO:0000256" key="6">
    <source>
        <dbReference type="RuleBase" id="RU003331"/>
    </source>
</evidence>
<keyword evidence="2" id="KW-0545">Nucleotide biosynthesis</keyword>
<dbReference type="GO" id="GO:0004017">
    <property type="term" value="F:AMP kinase activity"/>
    <property type="evidence" value="ECO:0007669"/>
    <property type="project" value="UniProtKB-EC"/>
</dbReference>
<evidence type="ECO:0000313" key="7">
    <source>
        <dbReference type="EMBL" id="OHA57950.1"/>
    </source>
</evidence>
<dbReference type="EMBL" id="MHTH01000019">
    <property type="protein sequence ID" value="OHA57950.1"/>
    <property type="molecule type" value="Genomic_DNA"/>
</dbReference>
<name>A0A1G2QBL6_9BACT</name>
<dbReference type="GO" id="GO:0005524">
    <property type="term" value="F:ATP binding"/>
    <property type="evidence" value="ECO:0007669"/>
    <property type="project" value="UniProtKB-KW"/>
</dbReference>
<protein>
    <recommendedName>
        <fullName evidence="6">Adenylate kinase</fullName>
        <ecNumber evidence="6">2.7.4.3</ecNumber>
    </recommendedName>
</protein>
<proteinExistence type="inferred from homology"/>
<dbReference type="Pfam" id="PF00406">
    <property type="entry name" value="ADK"/>
    <property type="match status" value="1"/>
</dbReference>
<dbReference type="AlphaFoldDB" id="A0A1G2QBL6"/>
<evidence type="ECO:0000256" key="4">
    <source>
        <dbReference type="ARBA" id="ARBA00022777"/>
    </source>
</evidence>
<dbReference type="EC" id="2.7.4.3" evidence="6"/>
<evidence type="ECO:0000256" key="5">
    <source>
        <dbReference type="RuleBase" id="RU003330"/>
    </source>
</evidence>
<comment type="subcellular location">
    <subcellularLocation>
        <location evidence="6">Cytoplasm</location>
    </subcellularLocation>
</comment>
<dbReference type="Gene3D" id="3.40.50.300">
    <property type="entry name" value="P-loop containing nucleotide triphosphate hydrolases"/>
    <property type="match status" value="1"/>
</dbReference>
<dbReference type="GO" id="GO:0005737">
    <property type="term" value="C:cytoplasm"/>
    <property type="evidence" value="ECO:0007669"/>
    <property type="project" value="UniProtKB-SubCell"/>
</dbReference>
<accession>A0A1G2QBL6</accession>